<accession>A0A126JHU1</accession>
<reference evidence="1" key="1">
    <citation type="journal article" date="2016" name="Genome Biol. Evol.">
        <title>Evolution of chromosomal Clostridium botulinum type E neurotoxin gene clusters: evidence provided by their rare plasmid borne counterparts.</title>
        <authorList>
            <person name="Carter A.T."/>
            <person name="Austin J.W."/>
            <person name="Weedmark K.A."/>
            <person name="Peck M.W."/>
        </authorList>
    </citation>
    <scope>NUCLEOTIDE SEQUENCE</scope>
    <source>
        <strain evidence="1">IFR 12/29</strain>
        <plasmid evidence="1">p12/29</plasmid>
    </source>
</reference>
<sequence length="407" mass="47742">MDFQKYDEIFNKKNYPLFIQKNGIYLPKDDGKCICLSGKKYKDCCKQEVVIALNKENQQCDITELKEIYYKAKKKLLSYRVVNKAINKKNISYCSAEKVFGNCSDDKNVKSHTMSRGNVLTNLAGIKNGSVIAFNDHKVFEADKIKNEINLYYEDICLNNASLTVSFCKKHDKELFFNIETDGHNEYKNSPIQNLEYALKAVTFDIYYKIENIQYMSLLIKETKKVLSSYKGEKSLLLQDYHITVKELFKLFPMMLMILQEIKDLKQNGIMPKLKTTCFNLPMQKVNISCSEVIPEDKQYYFINVINSSKPYMIFSYYNDNKNSSWIVNEKRKFDTSMDKIGYLYNFFLSFLVGNAQNIYINKNAFNKLNDMEKLLLYLIHREGTANIPDYIYNSYQNDICKFLFKV</sequence>
<evidence type="ECO:0000313" key="2">
    <source>
        <dbReference type="EMBL" id="NFN36823.1"/>
    </source>
</evidence>
<proteinExistence type="predicted"/>
<organism evidence="1">
    <name type="scientific">Clostridium botulinum</name>
    <dbReference type="NCBI Taxonomy" id="1491"/>
    <lineage>
        <taxon>Bacteria</taxon>
        <taxon>Bacillati</taxon>
        <taxon>Bacillota</taxon>
        <taxon>Clostridia</taxon>
        <taxon>Eubacteriales</taxon>
        <taxon>Clostridiaceae</taxon>
        <taxon>Clostridium</taxon>
    </lineage>
</organism>
<evidence type="ECO:0000313" key="1">
    <source>
        <dbReference type="EMBL" id="ALT05311.1"/>
    </source>
</evidence>
<reference evidence="2 3" key="2">
    <citation type="submission" date="2019-04" db="EMBL/GenBank/DDBJ databases">
        <title>Genome sequencing of Clostridium botulinum Groups I-IV and Clostridium butyricum.</title>
        <authorList>
            <person name="Brunt J."/>
            <person name="Van Vliet A.H.M."/>
            <person name="Stringer S.C."/>
            <person name="Carter A.T."/>
            <person name="Peck M.W."/>
        </authorList>
    </citation>
    <scope>NUCLEOTIDE SEQUENCE [LARGE SCALE GENOMIC DNA]</scope>
    <source>
        <strain evidence="2 3">CB-K-33E</strain>
    </source>
</reference>
<dbReference type="RefSeq" id="WP_017825579.1">
    <property type="nucleotide sequence ID" value="NZ_KT897275.1"/>
</dbReference>
<protein>
    <submittedName>
        <fullName evidence="2">SEC-C domain-containing protein</fullName>
    </submittedName>
</protein>
<dbReference type="Proteomes" id="UP000473681">
    <property type="component" value="Unassembled WGS sequence"/>
</dbReference>
<dbReference type="AlphaFoldDB" id="A0A126JHU1"/>
<geneLocation type="plasmid" evidence="1">
    <name>p12/29</name>
</geneLocation>
<evidence type="ECO:0000313" key="3">
    <source>
        <dbReference type="Proteomes" id="UP000473681"/>
    </source>
</evidence>
<dbReference type="EMBL" id="KT897275">
    <property type="protein sequence ID" value="ALT05311.1"/>
    <property type="molecule type" value="Genomic_DNA"/>
</dbReference>
<dbReference type="EMBL" id="SWVK01000034">
    <property type="protein sequence ID" value="NFN36823.1"/>
    <property type="molecule type" value="Genomic_DNA"/>
</dbReference>
<name>A0A126JHU1_CLOBO</name>
<gene>
    <name evidence="2" type="ORF">FDB51_17290</name>
</gene>
<keyword evidence="1" id="KW-0614">Plasmid</keyword>